<feature type="transmembrane region" description="Helical" evidence="1">
    <location>
        <begin position="7"/>
        <end position="28"/>
    </location>
</feature>
<name>A0A7W7VNU2_9ACTN</name>
<accession>A0A7W7VNU2</accession>
<keyword evidence="1" id="KW-1133">Transmembrane helix</keyword>
<evidence type="ECO:0008006" key="4">
    <source>
        <dbReference type="Google" id="ProtNLM"/>
    </source>
</evidence>
<keyword evidence="3" id="KW-1185">Reference proteome</keyword>
<keyword evidence="1" id="KW-0812">Transmembrane</keyword>
<feature type="transmembrane region" description="Helical" evidence="1">
    <location>
        <begin position="87"/>
        <end position="107"/>
    </location>
</feature>
<keyword evidence="1" id="KW-0472">Membrane</keyword>
<protein>
    <recommendedName>
        <fullName evidence="4">Histidine kinase</fullName>
    </recommendedName>
</protein>
<gene>
    <name evidence="2" type="ORF">FHS44_004101</name>
</gene>
<reference evidence="2 3" key="1">
    <citation type="submission" date="2020-08" db="EMBL/GenBank/DDBJ databases">
        <title>Genomic Encyclopedia of Type Strains, Phase III (KMG-III): the genomes of soil and plant-associated and newly described type strains.</title>
        <authorList>
            <person name="Whitman W."/>
        </authorList>
    </citation>
    <scope>NUCLEOTIDE SEQUENCE [LARGE SCALE GENOMIC DNA]</scope>
    <source>
        <strain evidence="2 3">CECT 8840</strain>
    </source>
</reference>
<proteinExistence type="predicted"/>
<organism evidence="2 3">
    <name type="scientific">Streptosporangium saharense</name>
    <dbReference type="NCBI Taxonomy" id="1706840"/>
    <lineage>
        <taxon>Bacteria</taxon>
        <taxon>Bacillati</taxon>
        <taxon>Actinomycetota</taxon>
        <taxon>Actinomycetes</taxon>
        <taxon>Streptosporangiales</taxon>
        <taxon>Streptosporangiaceae</taxon>
        <taxon>Streptosporangium</taxon>
    </lineage>
</organism>
<evidence type="ECO:0000256" key="1">
    <source>
        <dbReference type="SAM" id="Phobius"/>
    </source>
</evidence>
<dbReference type="RefSeq" id="WP_184716908.1">
    <property type="nucleotide sequence ID" value="NZ_JACHJP010000004.1"/>
</dbReference>
<dbReference type="AlphaFoldDB" id="A0A7W7VNU2"/>
<comment type="caution">
    <text evidence="2">The sequence shown here is derived from an EMBL/GenBank/DDBJ whole genome shotgun (WGS) entry which is preliminary data.</text>
</comment>
<sequence>MVRSEPIGFSLAGGLLATVTATALASLLFTPGQVRGRLLVMALAVGAQALRVPRWPSALATALMAWLLTTGFLVNTEAELTLDTDDLLRLCLLLLVAALALGARAAARRRPPAGDTTPT</sequence>
<evidence type="ECO:0000313" key="2">
    <source>
        <dbReference type="EMBL" id="MBB4916993.1"/>
    </source>
</evidence>
<feature type="transmembrane region" description="Helical" evidence="1">
    <location>
        <begin position="57"/>
        <end position="75"/>
    </location>
</feature>
<dbReference type="EMBL" id="JACHJP010000004">
    <property type="protein sequence ID" value="MBB4916993.1"/>
    <property type="molecule type" value="Genomic_DNA"/>
</dbReference>
<evidence type="ECO:0000313" key="3">
    <source>
        <dbReference type="Proteomes" id="UP000552644"/>
    </source>
</evidence>
<dbReference type="Proteomes" id="UP000552644">
    <property type="component" value="Unassembled WGS sequence"/>
</dbReference>